<dbReference type="OrthoDB" id="5520190at2"/>
<dbReference type="Proteomes" id="UP000064967">
    <property type="component" value="Chromosome"/>
</dbReference>
<name>A0A0K1QAQ3_9BACT</name>
<dbReference type="EMBL" id="CP012333">
    <property type="protein sequence ID" value="AKV02819.1"/>
    <property type="molecule type" value="Genomic_DNA"/>
</dbReference>
<dbReference type="InterPro" id="IPR045757">
    <property type="entry name" value="DUF6184"/>
</dbReference>
<gene>
    <name evidence="1" type="ORF">AKJ09_09482</name>
</gene>
<dbReference type="Pfam" id="PF19682">
    <property type="entry name" value="DUF6184"/>
    <property type="match status" value="1"/>
</dbReference>
<proteinExistence type="predicted"/>
<evidence type="ECO:0000313" key="1">
    <source>
        <dbReference type="EMBL" id="AKV02819.1"/>
    </source>
</evidence>
<accession>A0A0K1QAQ3</accession>
<dbReference type="RefSeq" id="WP_146653680.1">
    <property type="nucleotide sequence ID" value="NZ_CP012333.1"/>
</dbReference>
<dbReference type="KEGG" id="llu:AKJ09_09482"/>
<dbReference type="AlphaFoldDB" id="A0A0K1QAQ3"/>
<keyword evidence="2" id="KW-1185">Reference proteome</keyword>
<reference evidence="1 2" key="1">
    <citation type="submission" date="2015-08" db="EMBL/GenBank/DDBJ databases">
        <authorList>
            <person name="Babu N.S."/>
            <person name="Beckwith C.J."/>
            <person name="Beseler K.G."/>
            <person name="Brison A."/>
            <person name="Carone J.V."/>
            <person name="Caskin T.P."/>
            <person name="Diamond M."/>
            <person name="Durham M.E."/>
            <person name="Foxe J.M."/>
            <person name="Go M."/>
            <person name="Henderson B.A."/>
            <person name="Jones I.B."/>
            <person name="McGettigan J.A."/>
            <person name="Micheletti S.J."/>
            <person name="Nasrallah M.E."/>
            <person name="Ortiz D."/>
            <person name="Piller C.R."/>
            <person name="Privatt S.R."/>
            <person name="Schneider S.L."/>
            <person name="Sharp S."/>
            <person name="Smith T.C."/>
            <person name="Stanton J.D."/>
            <person name="Ullery H.E."/>
            <person name="Wilson R.J."/>
            <person name="Serrano M.G."/>
            <person name="Buck G."/>
            <person name="Lee V."/>
            <person name="Wang Y."/>
            <person name="Carvalho R."/>
            <person name="Voegtly L."/>
            <person name="Shi R."/>
            <person name="Duckworth R."/>
            <person name="Johnson A."/>
            <person name="Loviza R."/>
            <person name="Walstead R."/>
            <person name="Shah Z."/>
            <person name="Kiflezghi M."/>
            <person name="Wade K."/>
            <person name="Ball S.L."/>
            <person name="Bradley K.W."/>
            <person name="Asai D.J."/>
            <person name="Bowman C.A."/>
            <person name="Russell D.A."/>
            <person name="Pope W.H."/>
            <person name="Jacobs-Sera D."/>
            <person name="Hendrix R.W."/>
            <person name="Hatfull G.F."/>
        </authorList>
    </citation>
    <scope>NUCLEOTIDE SEQUENCE [LARGE SCALE GENOMIC DNA]</scope>
    <source>
        <strain evidence="1 2">DSM 27648</strain>
    </source>
</reference>
<evidence type="ECO:0000313" key="2">
    <source>
        <dbReference type="Proteomes" id="UP000064967"/>
    </source>
</evidence>
<dbReference type="STRING" id="1391654.AKJ09_09482"/>
<protein>
    <submittedName>
        <fullName evidence="1">Uncharacterized protein</fullName>
    </submittedName>
</protein>
<organism evidence="1 2">
    <name type="scientific">Labilithrix luteola</name>
    <dbReference type="NCBI Taxonomy" id="1391654"/>
    <lineage>
        <taxon>Bacteria</taxon>
        <taxon>Pseudomonadati</taxon>
        <taxon>Myxococcota</taxon>
        <taxon>Polyangia</taxon>
        <taxon>Polyangiales</taxon>
        <taxon>Labilitrichaceae</taxon>
        <taxon>Labilithrix</taxon>
    </lineage>
</organism>
<sequence length="221" mass="22760">MTSGSSVFAGVALTTVLLGACYPQGPGADQLLAASVAQRSDVTVATSRTIDNAGWVDNGGRTSDETIRTQLSGMRATELGSERITGTPGTGYPPLPPYHLPYAWPGAEYQFPGLPKEGPKLVPTLGAAPAEVAPRIAEAQCDREATCDHIGSGGRWESRDACLAQQRGIARDHFENAACNAGVNTTVLASCLAALRAGGCGDVTSNIDATPACRTTALCAQ</sequence>